<feature type="compositionally biased region" description="Basic and acidic residues" evidence="6">
    <location>
        <begin position="43"/>
        <end position="53"/>
    </location>
</feature>
<keyword evidence="2" id="KW-0507">mRNA processing</keyword>
<feature type="compositionally biased region" description="Gly residues" evidence="6">
    <location>
        <begin position="12"/>
        <end position="27"/>
    </location>
</feature>
<feature type="region of interest" description="Disordered" evidence="6">
    <location>
        <begin position="1"/>
        <end position="83"/>
    </location>
</feature>
<dbReference type="SUPFAM" id="SSF48452">
    <property type="entry name" value="TPR-like"/>
    <property type="match status" value="2"/>
</dbReference>
<protein>
    <submittedName>
        <fullName evidence="8">Pre-mRNA-processing factor 39-like isoform X1</fullName>
    </submittedName>
</protein>
<dbReference type="PANTHER" id="PTHR17204">
    <property type="entry name" value="PRE-MRNA PROCESSING PROTEIN PRP39-RELATED"/>
    <property type="match status" value="1"/>
</dbReference>
<dbReference type="Proteomes" id="UP001652642">
    <property type="component" value="Chromosome 15"/>
</dbReference>
<organism evidence="7 8">
    <name type="scientific">Pogona vitticeps</name>
    <name type="common">central bearded dragon</name>
    <dbReference type="NCBI Taxonomy" id="103695"/>
    <lineage>
        <taxon>Eukaryota</taxon>
        <taxon>Metazoa</taxon>
        <taxon>Chordata</taxon>
        <taxon>Craniata</taxon>
        <taxon>Vertebrata</taxon>
        <taxon>Euteleostomi</taxon>
        <taxon>Lepidosauria</taxon>
        <taxon>Squamata</taxon>
        <taxon>Bifurcata</taxon>
        <taxon>Unidentata</taxon>
        <taxon>Episquamata</taxon>
        <taxon>Toxicofera</taxon>
        <taxon>Iguania</taxon>
        <taxon>Acrodonta</taxon>
        <taxon>Agamidae</taxon>
        <taxon>Amphibolurinae</taxon>
        <taxon>Pogona</taxon>
    </lineage>
</organism>
<feature type="compositionally biased region" description="Low complexity" evidence="6">
    <location>
        <begin position="1"/>
        <end position="11"/>
    </location>
</feature>
<evidence type="ECO:0000256" key="3">
    <source>
        <dbReference type="ARBA" id="ARBA00022737"/>
    </source>
</evidence>
<dbReference type="InterPro" id="IPR059164">
    <property type="entry name" value="HAT_PRP39_C"/>
</dbReference>
<evidence type="ECO:0000313" key="7">
    <source>
        <dbReference type="Proteomes" id="UP001652642"/>
    </source>
</evidence>
<reference evidence="8" key="1">
    <citation type="submission" date="2025-08" db="UniProtKB">
        <authorList>
            <consortium name="RefSeq"/>
        </authorList>
    </citation>
    <scope>IDENTIFICATION</scope>
</reference>
<dbReference type="InterPro" id="IPR003107">
    <property type="entry name" value="HAT"/>
</dbReference>
<dbReference type="Pfam" id="PF23240">
    <property type="entry name" value="HAT_PRP39_N"/>
    <property type="match status" value="1"/>
</dbReference>
<gene>
    <name evidence="8" type="primary">LOC110069852</name>
</gene>
<comment type="subcellular location">
    <subcellularLocation>
        <location evidence="1">Nucleus</location>
    </subcellularLocation>
</comment>
<dbReference type="RefSeq" id="XP_072840483.1">
    <property type="nucleotide sequence ID" value="XM_072984382.1"/>
</dbReference>
<dbReference type="InterPro" id="IPR011990">
    <property type="entry name" value="TPR-like_helical_dom_sf"/>
</dbReference>
<proteinExistence type="predicted"/>
<evidence type="ECO:0000256" key="1">
    <source>
        <dbReference type="ARBA" id="ARBA00004123"/>
    </source>
</evidence>
<keyword evidence="3" id="KW-0677">Repeat</keyword>
<keyword evidence="5" id="KW-0539">Nucleus</keyword>
<evidence type="ECO:0000256" key="6">
    <source>
        <dbReference type="SAM" id="MobiDB-lite"/>
    </source>
</evidence>
<evidence type="ECO:0000256" key="4">
    <source>
        <dbReference type="ARBA" id="ARBA00023187"/>
    </source>
</evidence>
<accession>A0ABM5F505</accession>
<dbReference type="Gene3D" id="1.25.40.10">
    <property type="entry name" value="Tetratricopeptide repeat domain"/>
    <property type="match status" value="2"/>
</dbReference>
<dbReference type="Pfam" id="PF23241">
    <property type="entry name" value="HAT_PRP39_C"/>
    <property type="match status" value="1"/>
</dbReference>
<evidence type="ECO:0000256" key="2">
    <source>
        <dbReference type="ARBA" id="ARBA00022664"/>
    </source>
</evidence>
<evidence type="ECO:0000313" key="8">
    <source>
        <dbReference type="RefSeq" id="XP_072840483.1"/>
    </source>
</evidence>
<evidence type="ECO:0000256" key="5">
    <source>
        <dbReference type="ARBA" id="ARBA00023242"/>
    </source>
</evidence>
<dbReference type="GeneID" id="110069852"/>
<name>A0ABM5F505_9SAUR</name>
<keyword evidence="7" id="KW-1185">Reference proteome</keyword>
<keyword evidence="4" id="KW-0508">mRNA splicing</keyword>
<dbReference type="PANTHER" id="PTHR17204:SF33">
    <property type="entry name" value="PRE-MRNA-PROCESSING FACTOR 39 ISOFORM X1"/>
    <property type="match status" value="1"/>
</dbReference>
<sequence length="725" mass="82645">MAAEGPEAAGSPRGGGAEGDEGLPGAGDGEREPGSAQDVLPKPADDGAPKPEEVAAEAAEGCNGVSMETGAPAPQPEPPKEEVLQPPASELMTTHMVINPPMEDPSITYPLDFERYWRAAQENPLDFTAWTELLQYVEQENHIYAARKAFDSFFLRYPYCYGYWKKYADMERRFDFIKETEEVFQRGLQSIPLSMDLWIHYISFLQSTLDMNLPDSAQKICGTFESAVAAAGVDFRSDKLWEMYVEWQKEQGDLRAITAIYDRVLSTPTQLYNHHWEKFKEHVAMHYPKDIISVEELLWLQNKMASETGAKATEMEVEEAPPGEDMPLKTEARQEAGDGSHILGPMDPDKLREMVLSIRQQLYSQNEAEVSKRWNFEEGIKRPYFHVKPLERAQLRNWRDYLDFEIANGSHERTIILFERCVIACALYEEFWIKYIRYLESHSIAGARSVFQRACCYHLPRKPNIHLLWAAFEEKHGEVEEARRILRSFDECVPGLAMVRLRRVSLERRLGNTDMAETLLMEAIRENEGMPVSSFYSVKLARLVLKAQKNLAKARKILLDALEKDPDNAKLYANLLEMEFSADVRQNEGNTMSSFDRALTSGLPLETKIIFSQRRVEFLEDFGSSINSLLTSYDEHQKLLNQQMLRKRLLENGSAEEADDKRLRLDDAAAGGGNVAVATAGITPLMATDVSNSGSGAYNYNTWYQNYSNYGYQNTWNYNQYYQQT</sequence>
<dbReference type="SMART" id="SM00386">
    <property type="entry name" value="HAT"/>
    <property type="match status" value="7"/>
</dbReference>